<evidence type="ECO:0000313" key="2">
    <source>
        <dbReference type="EMBL" id="RWX52442.1"/>
    </source>
</evidence>
<reference evidence="2 3" key="1">
    <citation type="submission" date="2017-01" db="EMBL/GenBank/DDBJ databases">
        <title>The cable genome- insights into the physiology and evolution of filamentous bacteria capable of sulfide oxidation via long distance electron transfer.</title>
        <authorList>
            <person name="Schreiber L."/>
            <person name="Bjerg J.T."/>
            <person name="Boggild A."/>
            <person name="Van De Vossenberg J."/>
            <person name="Meysman F."/>
            <person name="Nielsen L.P."/>
            <person name="Schramm A."/>
            <person name="Kjeldsen K.U."/>
        </authorList>
    </citation>
    <scope>NUCLEOTIDE SEQUENCE [LARGE SCALE GENOMIC DNA]</scope>
    <source>
        <strain evidence="2">A5</strain>
    </source>
</reference>
<organism evidence="2 3">
    <name type="scientific">Candidatus Electrothrix marina</name>
    <dbReference type="NCBI Taxonomy" id="1859130"/>
    <lineage>
        <taxon>Bacteria</taxon>
        <taxon>Pseudomonadati</taxon>
        <taxon>Thermodesulfobacteriota</taxon>
        <taxon>Desulfobulbia</taxon>
        <taxon>Desulfobulbales</taxon>
        <taxon>Desulfobulbaceae</taxon>
        <taxon>Candidatus Electrothrix</taxon>
    </lineage>
</organism>
<dbReference type="PANTHER" id="PTHR42188:SF1">
    <property type="entry name" value="23S RRNA-SPECIFIC ENDONUCLEASE VAPC20"/>
    <property type="match status" value="1"/>
</dbReference>
<evidence type="ECO:0000313" key="3">
    <source>
        <dbReference type="Proteomes" id="UP000288892"/>
    </source>
</evidence>
<dbReference type="GO" id="GO:0004521">
    <property type="term" value="F:RNA endonuclease activity"/>
    <property type="evidence" value="ECO:0007669"/>
    <property type="project" value="InterPro"/>
</dbReference>
<feature type="domain" description="PIN" evidence="1">
    <location>
        <begin position="4"/>
        <end position="121"/>
    </location>
</feature>
<dbReference type="Proteomes" id="UP000288892">
    <property type="component" value="Unassembled WGS sequence"/>
</dbReference>
<accession>A0A444JH96</accession>
<dbReference type="InterPro" id="IPR002716">
    <property type="entry name" value="PIN_dom"/>
</dbReference>
<dbReference type="InterPro" id="IPR029060">
    <property type="entry name" value="PIN-like_dom_sf"/>
</dbReference>
<evidence type="ECO:0000259" key="1">
    <source>
        <dbReference type="Pfam" id="PF01850"/>
    </source>
</evidence>
<dbReference type="Pfam" id="PF01850">
    <property type="entry name" value="PIN"/>
    <property type="match status" value="1"/>
</dbReference>
<dbReference type="InterPro" id="IPR039018">
    <property type="entry name" value="VapC20-like"/>
</dbReference>
<dbReference type="PANTHER" id="PTHR42188">
    <property type="entry name" value="23S RRNA-SPECIFIC ENDONUCLEASE VAPC20"/>
    <property type="match status" value="1"/>
</dbReference>
<dbReference type="SUPFAM" id="SSF88723">
    <property type="entry name" value="PIN domain-like"/>
    <property type="match status" value="1"/>
</dbReference>
<gene>
    <name evidence="2" type="ORF">VU01_101212</name>
</gene>
<sequence length="136" mass="15689">MKKILVDSGPMIALFDASDKYHHQAVNFIQSNTYPLVTSLASVTETLHLLDFNRNAQIDFIEWIRNGAVEIQNIENSDFGRIKELTTKYRDLPMDFADSCLVYLAEKLNLNSIATIDRDFTIYRIKGRKKFKIILS</sequence>
<name>A0A444JH96_9BACT</name>
<keyword evidence="3" id="KW-1185">Reference proteome</keyword>
<dbReference type="AlphaFoldDB" id="A0A444JH96"/>
<comment type="caution">
    <text evidence="2">The sequence shown here is derived from an EMBL/GenBank/DDBJ whole genome shotgun (WGS) entry which is preliminary data.</text>
</comment>
<proteinExistence type="predicted"/>
<dbReference type="EMBL" id="MTKS01000012">
    <property type="protein sequence ID" value="RWX52442.1"/>
    <property type="molecule type" value="Genomic_DNA"/>
</dbReference>
<dbReference type="GO" id="GO:0016075">
    <property type="term" value="P:rRNA catabolic process"/>
    <property type="evidence" value="ECO:0007669"/>
    <property type="project" value="TreeGrafter"/>
</dbReference>
<protein>
    <recommendedName>
        <fullName evidence="1">PIN domain-containing protein</fullName>
    </recommendedName>
</protein>
<dbReference type="Gene3D" id="3.40.50.1010">
    <property type="entry name" value="5'-nuclease"/>
    <property type="match status" value="1"/>
</dbReference>